<evidence type="ECO:0000256" key="3">
    <source>
        <dbReference type="SAM" id="SignalP"/>
    </source>
</evidence>
<keyword evidence="3" id="KW-0732">Signal</keyword>
<dbReference type="InParanoid" id="A0A6P8NKN8"/>
<proteinExistence type="predicted"/>
<protein>
    <submittedName>
        <fullName evidence="5">Uncharacterized protein LOC117346033 isoform X1</fullName>
    </submittedName>
</protein>
<keyword evidence="4" id="KW-1185">Reference proteome</keyword>
<dbReference type="GeneID" id="117346033"/>
<dbReference type="PROSITE" id="PS51257">
    <property type="entry name" value="PROKAR_LIPOPROTEIN"/>
    <property type="match status" value="1"/>
</dbReference>
<organism evidence="4 5">
    <name type="scientific">Geotrypetes seraphini</name>
    <name type="common">Gaboon caecilian</name>
    <name type="synonym">Caecilia seraphini</name>
    <dbReference type="NCBI Taxonomy" id="260995"/>
    <lineage>
        <taxon>Eukaryota</taxon>
        <taxon>Metazoa</taxon>
        <taxon>Chordata</taxon>
        <taxon>Craniata</taxon>
        <taxon>Vertebrata</taxon>
        <taxon>Euteleostomi</taxon>
        <taxon>Amphibia</taxon>
        <taxon>Gymnophiona</taxon>
        <taxon>Geotrypetes</taxon>
    </lineage>
</organism>
<feature type="chain" id="PRO_5027887821" evidence="3">
    <location>
        <begin position="17"/>
        <end position="1318"/>
    </location>
</feature>
<evidence type="ECO:0000313" key="5">
    <source>
        <dbReference type="RefSeq" id="XP_033771144.1"/>
    </source>
</evidence>
<feature type="signal peptide" evidence="3">
    <location>
        <begin position="1"/>
        <end position="16"/>
    </location>
</feature>
<dbReference type="OrthoDB" id="10559903at2759"/>
<keyword evidence="2" id="KW-0812">Transmembrane</keyword>
<keyword evidence="2" id="KW-1133">Transmembrane helix</keyword>
<accession>A0A6P8NKN8</accession>
<evidence type="ECO:0000256" key="1">
    <source>
        <dbReference type="SAM" id="MobiDB-lite"/>
    </source>
</evidence>
<dbReference type="RefSeq" id="XP_033771144.1">
    <property type="nucleotide sequence ID" value="XM_033915253.1"/>
</dbReference>
<reference evidence="5" key="1">
    <citation type="submission" date="2025-08" db="UniProtKB">
        <authorList>
            <consortium name="RefSeq"/>
        </authorList>
    </citation>
    <scope>IDENTIFICATION</scope>
</reference>
<dbReference type="KEGG" id="gsh:117346033"/>
<feature type="transmembrane region" description="Helical" evidence="2">
    <location>
        <begin position="1107"/>
        <end position="1130"/>
    </location>
</feature>
<evidence type="ECO:0000313" key="4">
    <source>
        <dbReference type="Proteomes" id="UP000515159"/>
    </source>
</evidence>
<gene>
    <name evidence="5" type="primary">LOC117346033</name>
</gene>
<sequence length="1318" mass="151234">MLQKNILVFLLGLTVACDERFILFGQCKRRYTRNDESRSKIYDVFTATTKEHQPASETKKNTLDGKSPFLHNKLLAFGKNKALISIDLKKKINRTDQRRNSSETPLSDNLSSSMQDIHPDIFDYINNSNIKENYTYSVEIPEKIVPGNYSLFSTNVANSAINFMWDSHQNLNHSLVVANLQLFFTLYPILSKQFDCNTYISIDRNSELENCIDKAFSAYSQYKNLLLNTQSKMLNFVSELNPKKNRQTDKNNSVMSTLNSTIASITAMKKKKKYVKIAEKWSEEKNEPLLDVLQDKVIPHEEEYIKTLQSKKKYSFNKKENLSSNPIFFQTMFHIIHNSGIKKHILPELSQNSILGPQTTNITFRELRNPWKRETTKPMKMHKIVKPVLHNDNKRILVSLTFNINHVRKNAKDQSSEFNKESSRDKTKGNTMSMVTFIFLKNKRQSDKPIFMGKSQLLIENLGILIEMNNWKRKRKMILKMIHIRESKKNSDPKLMKLKRIKQFFQRESTLCTLNQCASPKLFSSIILSGNKDARSFHAKRISQNVHIFKLTLKLGEQDNSTNIGLEQNAILLDNGLLLKKKHVRIGGKSTTQRLAYTHFDELYSKVANDIKNPYQYENVNRNILDTREISAITETREDMPWNRHIQILNWGSSPFPRKSGPSNFDDVVLKYHKEILQIISNKYAINNKWTLTIHNVRVLTSVKKRKMSSAESISSVPENYVFKVKKTRKKRLKRELRNDNESMYYRKELSGKQINYFKELSRILKEVKDLSQHNDTRGGTDNSGRKFSSIQNIQKLFTTKKMSNGENPEMEQNSKTKMKHLVPYYVAKKDNYLENKSLDIKNDVQNSSDVIQNIEVSFPSKKLNKAEITLKENSRVDELNTEIFEPHHSETKPDFKLSVQFTEKNAHQTKSYPVSNILFSTQRHTNLENRLQNGTGKFSIKYELQKAKNKNFKNDSKYSGNSTESMNIGAATESMNIGAATESMNIGAATESMNIGAATESMNIGAATESMNIGAATESMNDPLLIKRQKKEKGLIRDQSILQSKDKKISTKTFDSLYKLKMDKHIKPNLMDIVKKIPDYKRNNASINVHIVMIPKGFLNRLTSGLIANAAIFAVIFFFFILAVVFLLYRESKFCGILEHLVERIASKSDTAEELLPLKSSSAIINYPKYYAKESQVINSNEQEDSISSPNFPTKEVPNSRQFQTPGVTTNVNDVCKSGIAEKLSSVQMKIISDSSDEDDIGNIHGNVPLEIKSSLCESIMPNRGNAFNFAFIPRFSSPLPNKTLMEVMHDYLSSTDDSINIGTFKFQYRDSTVMTN</sequence>
<evidence type="ECO:0000256" key="2">
    <source>
        <dbReference type="SAM" id="Phobius"/>
    </source>
</evidence>
<dbReference type="Proteomes" id="UP000515159">
    <property type="component" value="Chromosome 12"/>
</dbReference>
<name>A0A6P8NKN8_GEOSA</name>
<feature type="region of interest" description="Disordered" evidence="1">
    <location>
        <begin position="1184"/>
        <end position="1205"/>
    </location>
</feature>
<keyword evidence="2" id="KW-0472">Membrane</keyword>